<feature type="domain" description="Methyltransferase" evidence="4">
    <location>
        <begin position="54"/>
        <end position="132"/>
    </location>
</feature>
<reference evidence="6" key="1">
    <citation type="journal article" date="2019" name="Int. J. Syst. Evol. Microbiol.">
        <title>The Global Catalogue of Microorganisms (GCM) 10K type strain sequencing project: providing services to taxonomists for standard genome sequencing and annotation.</title>
        <authorList>
            <consortium name="The Broad Institute Genomics Platform"/>
            <consortium name="The Broad Institute Genome Sequencing Center for Infectious Disease"/>
            <person name="Wu L."/>
            <person name="Ma J."/>
        </authorList>
    </citation>
    <scope>NUCLEOTIDE SEQUENCE [LARGE SCALE GENOMIC DNA]</scope>
    <source>
        <strain evidence="6">DFY41</strain>
    </source>
</reference>
<evidence type="ECO:0000259" key="4">
    <source>
        <dbReference type="Pfam" id="PF13649"/>
    </source>
</evidence>
<evidence type="ECO:0000256" key="2">
    <source>
        <dbReference type="ARBA" id="ARBA00022679"/>
    </source>
</evidence>
<dbReference type="EMBL" id="JBHSKD010000007">
    <property type="protein sequence ID" value="MFC5176355.1"/>
    <property type="molecule type" value="Genomic_DNA"/>
</dbReference>
<dbReference type="Pfam" id="PF13649">
    <property type="entry name" value="Methyltransf_25"/>
    <property type="match status" value="1"/>
</dbReference>
<dbReference type="SUPFAM" id="SSF53335">
    <property type="entry name" value="S-adenosyl-L-methionine-dependent methyltransferases"/>
    <property type="match status" value="1"/>
</dbReference>
<dbReference type="PANTHER" id="PTHR43464:SF19">
    <property type="entry name" value="UBIQUINONE BIOSYNTHESIS O-METHYLTRANSFERASE, MITOCHONDRIAL"/>
    <property type="match status" value="1"/>
</dbReference>
<accession>A0ABW0BGZ3</accession>
<dbReference type="InterPro" id="IPR029063">
    <property type="entry name" value="SAM-dependent_MTases_sf"/>
</dbReference>
<keyword evidence="1 5" id="KW-0489">Methyltransferase</keyword>
<keyword evidence="6" id="KW-1185">Reference proteome</keyword>
<evidence type="ECO:0000313" key="5">
    <source>
        <dbReference type="EMBL" id="MFC5176355.1"/>
    </source>
</evidence>
<dbReference type="RefSeq" id="WP_378588599.1">
    <property type="nucleotide sequence ID" value="NZ_JBHSKD010000007.1"/>
</dbReference>
<comment type="caution">
    <text evidence="5">The sequence shown here is derived from an EMBL/GenBank/DDBJ whole genome shotgun (WGS) entry which is preliminary data.</text>
</comment>
<keyword evidence="3" id="KW-0949">S-adenosyl-L-methionine</keyword>
<proteinExistence type="predicted"/>
<dbReference type="CDD" id="cd02440">
    <property type="entry name" value="AdoMet_MTases"/>
    <property type="match status" value="1"/>
</dbReference>
<dbReference type="GO" id="GO:0032259">
    <property type="term" value="P:methylation"/>
    <property type="evidence" value="ECO:0007669"/>
    <property type="project" value="UniProtKB-KW"/>
</dbReference>
<keyword evidence="2" id="KW-0808">Transferase</keyword>
<sequence length="268" mass="28376">MTLSDADIFDQHLAQWQAWCASPWGRIRFAVVAETLRRQVVVLQEAAGGRPLRVLDVGGGDGRDSRPLAAAGHEVTILDTSAGMLGVARGEAEAACTGDRVRLVEGSLDELTALVGTGFDLVLCHFVLQYRPAGTGDLGLLAGALGEGGRLSVVAPNPAGAVLGSLVRRGPATALEELTRETSQAVTFEHEVRKIDPDVMAADLASVGLDVVARYGARCANDLLADDGPKHDPAYFAELERLELALCDREPFLRTGMVWQLVAQRAAG</sequence>
<evidence type="ECO:0000313" key="6">
    <source>
        <dbReference type="Proteomes" id="UP001596087"/>
    </source>
</evidence>
<dbReference type="GO" id="GO:0008168">
    <property type="term" value="F:methyltransferase activity"/>
    <property type="evidence" value="ECO:0007669"/>
    <property type="project" value="UniProtKB-KW"/>
</dbReference>
<gene>
    <name evidence="5" type="ORF">ACFPGP_06715</name>
</gene>
<dbReference type="Proteomes" id="UP001596087">
    <property type="component" value="Unassembled WGS sequence"/>
</dbReference>
<organism evidence="5 6">
    <name type="scientific">Nocardioides taihuensis</name>
    <dbReference type="NCBI Taxonomy" id="1835606"/>
    <lineage>
        <taxon>Bacteria</taxon>
        <taxon>Bacillati</taxon>
        <taxon>Actinomycetota</taxon>
        <taxon>Actinomycetes</taxon>
        <taxon>Propionibacteriales</taxon>
        <taxon>Nocardioidaceae</taxon>
        <taxon>Nocardioides</taxon>
    </lineage>
</organism>
<dbReference type="InterPro" id="IPR041698">
    <property type="entry name" value="Methyltransf_25"/>
</dbReference>
<protein>
    <submittedName>
        <fullName evidence="5">Methyltransferase domain-containing protein</fullName>
    </submittedName>
</protein>
<evidence type="ECO:0000256" key="1">
    <source>
        <dbReference type="ARBA" id="ARBA00022603"/>
    </source>
</evidence>
<name>A0ABW0BGZ3_9ACTN</name>
<dbReference type="PANTHER" id="PTHR43464">
    <property type="entry name" value="METHYLTRANSFERASE"/>
    <property type="match status" value="1"/>
</dbReference>
<evidence type="ECO:0000256" key="3">
    <source>
        <dbReference type="ARBA" id="ARBA00022691"/>
    </source>
</evidence>
<dbReference type="Gene3D" id="3.40.50.150">
    <property type="entry name" value="Vaccinia Virus protein VP39"/>
    <property type="match status" value="1"/>
</dbReference>